<dbReference type="InterPro" id="IPR008271">
    <property type="entry name" value="Ser/Thr_kinase_AS"/>
</dbReference>
<keyword evidence="7" id="KW-0652">Protein synthesis inhibitor</keyword>
<comment type="catalytic activity">
    <reaction evidence="9">
        <text>L-threonyl-[protein] + ATP = O-phospho-L-threonyl-[protein] + ADP + H(+)</text>
        <dbReference type="Rhea" id="RHEA:46608"/>
        <dbReference type="Rhea" id="RHEA-COMP:11060"/>
        <dbReference type="Rhea" id="RHEA-COMP:11605"/>
        <dbReference type="ChEBI" id="CHEBI:15378"/>
        <dbReference type="ChEBI" id="CHEBI:30013"/>
        <dbReference type="ChEBI" id="CHEBI:30616"/>
        <dbReference type="ChEBI" id="CHEBI:61977"/>
        <dbReference type="ChEBI" id="CHEBI:456216"/>
        <dbReference type="EC" id="2.7.11.1"/>
    </reaction>
    <physiologicalReaction direction="left-to-right" evidence="9">
        <dbReference type="Rhea" id="RHEA:46609"/>
    </physiologicalReaction>
</comment>
<feature type="non-terminal residue" evidence="12">
    <location>
        <position position="1"/>
    </location>
</feature>
<accession>A0A5J4PMR4</accession>
<sequence length="62" mass="6936">EGMRFFHSSGFVHRDLKCNNILFHCPPGSGRVYAKIGDFGLAVKENKISQESNFVGTTPYMV</sequence>
<dbReference type="GO" id="GO:0005524">
    <property type="term" value="F:ATP binding"/>
    <property type="evidence" value="ECO:0007669"/>
    <property type="project" value="UniProtKB-KW"/>
</dbReference>
<evidence type="ECO:0000256" key="10">
    <source>
        <dbReference type="ARBA" id="ARBA00048977"/>
    </source>
</evidence>
<evidence type="ECO:0000256" key="6">
    <source>
        <dbReference type="ARBA" id="ARBA00022840"/>
    </source>
</evidence>
<gene>
    <name evidence="12" type="ORF">EZS28_056357</name>
</gene>
<evidence type="ECO:0000256" key="9">
    <source>
        <dbReference type="ARBA" id="ARBA00048659"/>
    </source>
</evidence>
<dbReference type="Proteomes" id="UP000324800">
    <property type="component" value="Unassembled WGS sequence"/>
</dbReference>
<dbReference type="EC" id="2.7.11.1" evidence="1"/>
<proteinExistence type="inferred from homology"/>
<evidence type="ECO:0000256" key="1">
    <source>
        <dbReference type="ARBA" id="ARBA00012513"/>
    </source>
</evidence>
<evidence type="ECO:0000256" key="4">
    <source>
        <dbReference type="ARBA" id="ARBA00022741"/>
    </source>
</evidence>
<keyword evidence="2" id="KW-0723">Serine/threonine-protein kinase</keyword>
<dbReference type="AlphaFoldDB" id="A0A5J4PMR4"/>
<dbReference type="PANTHER" id="PTHR11042:SF160">
    <property type="entry name" value="EUKARYOTIC TRANSLATION INITIATION FACTOR 2-ALPHA KINASE 1"/>
    <property type="match status" value="1"/>
</dbReference>
<reference evidence="12 13" key="1">
    <citation type="submission" date="2019-03" db="EMBL/GenBank/DDBJ databases">
        <title>Single cell metagenomics reveals metabolic interactions within the superorganism composed of flagellate Streblomastix strix and complex community of Bacteroidetes bacteria on its surface.</title>
        <authorList>
            <person name="Treitli S.C."/>
            <person name="Kolisko M."/>
            <person name="Husnik F."/>
            <person name="Keeling P."/>
            <person name="Hampl V."/>
        </authorList>
    </citation>
    <scope>NUCLEOTIDE SEQUENCE [LARGE SCALE GENOMIC DNA]</scope>
    <source>
        <strain evidence="12">ST1C</strain>
    </source>
</reference>
<organism evidence="12 13">
    <name type="scientific">Streblomastix strix</name>
    <dbReference type="NCBI Taxonomy" id="222440"/>
    <lineage>
        <taxon>Eukaryota</taxon>
        <taxon>Metamonada</taxon>
        <taxon>Preaxostyla</taxon>
        <taxon>Oxymonadida</taxon>
        <taxon>Streblomastigidae</taxon>
        <taxon>Streblomastix</taxon>
    </lineage>
</organism>
<dbReference type="Gene3D" id="1.10.510.10">
    <property type="entry name" value="Transferase(Phosphotransferase) domain 1"/>
    <property type="match status" value="1"/>
</dbReference>
<dbReference type="PROSITE" id="PS50011">
    <property type="entry name" value="PROTEIN_KINASE_DOM"/>
    <property type="match status" value="1"/>
</dbReference>
<comment type="similarity">
    <text evidence="8">Belongs to the protein kinase superfamily. Ser/Thr protein kinase family. GCN2 subfamily.</text>
</comment>
<dbReference type="PROSITE" id="PS00108">
    <property type="entry name" value="PROTEIN_KINASE_ST"/>
    <property type="match status" value="1"/>
</dbReference>
<dbReference type="PANTHER" id="PTHR11042">
    <property type="entry name" value="EUKARYOTIC TRANSLATION INITIATION FACTOR 2-ALPHA KINASE EIF2-ALPHA KINASE -RELATED"/>
    <property type="match status" value="1"/>
</dbReference>
<keyword evidence="5" id="KW-0418">Kinase</keyword>
<dbReference type="InterPro" id="IPR050339">
    <property type="entry name" value="CC_SR_Kinase"/>
</dbReference>
<dbReference type="GO" id="GO:0017148">
    <property type="term" value="P:negative regulation of translation"/>
    <property type="evidence" value="ECO:0007669"/>
    <property type="project" value="UniProtKB-KW"/>
</dbReference>
<dbReference type="GO" id="GO:0005634">
    <property type="term" value="C:nucleus"/>
    <property type="evidence" value="ECO:0007669"/>
    <property type="project" value="TreeGrafter"/>
</dbReference>
<evidence type="ECO:0000256" key="3">
    <source>
        <dbReference type="ARBA" id="ARBA00022679"/>
    </source>
</evidence>
<dbReference type="GO" id="GO:0004694">
    <property type="term" value="F:eukaryotic translation initiation factor 2alpha kinase activity"/>
    <property type="evidence" value="ECO:0007669"/>
    <property type="project" value="TreeGrafter"/>
</dbReference>
<keyword evidence="6" id="KW-0067">ATP-binding</keyword>
<keyword evidence="4" id="KW-0547">Nucleotide-binding</keyword>
<evidence type="ECO:0000256" key="7">
    <source>
        <dbReference type="ARBA" id="ARBA00023193"/>
    </source>
</evidence>
<dbReference type="SUPFAM" id="SSF56112">
    <property type="entry name" value="Protein kinase-like (PK-like)"/>
    <property type="match status" value="1"/>
</dbReference>
<feature type="domain" description="Protein kinase" evidence="11">
    <location>
        <begin position="1"/>
        <end position="62"/>
    </location>
</feature>
<evidence type="ECO:0000256" key="5">
    <source>
        <dbReference type="ARBA" id="ARBA00022777"/>
    </source>
</evidence>
<dbReference type="InterPro" id="IPR000719">
    <property type="entry name" value="Prot_kinase_dom"/>
</dbReference>
<evidence type="ECO:0000313" key="12">
    <source>
        <dbReference type="EMBL" id="KAA6310181.1"/>
    </source>
</evidence>
<dbReference type="InterPro" id="IPR011009">
    <property type="entry name" value="Kinase-like_dom_sf"/>
</dbReference>
<protein>
    <recommendedName>
        <fullName evidence="1">non-specific serine/threonine protein kinase</fullName>
        <ecNumber evidence="1">2.7.11.1</ecNumber>
    </recommendedName>
</protein>
<evidence type="ECO:0000256" key="8">
    <source>
        <dbReference type="ARBA" id="ARBA00037982"/>
    </source>
</evidence>
<evidence type="ECO:0000256" key="2">
    <source>
        <dbReference type="ARBA" id="ARBA00022527"/>
    </source>
</evidence>
<keyword evidence="3" id="KW-0808">Transferase</keyword>
<name>A0A5J4PMR4_9EUKA</name>
<dbReference type="OrthoDB" id="8693905at2759"/>
<evidence type="ECO:0000259" key="11">
    <source>
        <dbReference type="PROSITE" id="PS50011"/>
    </source>
</evidence>
<comment type="caution">
    <text evidence="12">The sequence shown here is derived from an EMBL/GenBank/DDBJ whole genome shotgun (WGS) entry which is preliminary data.</text>
</comment>
<evidence type="ECO:0000313" key="13">
    <source>
        <dbReference type="Proteomes" id="UP000324800"/>
    </source>
</evidence>
<dbReference type="Pfam" id="PF00069">
    <property type="entry name" value="Pkinase"/>
    <property type="match status" value="1"/>
</dbReference>
<dbReference type="EMBL" id="SNRW01049895">
    <property type="protein sequence ID" value="KAA6310181.1"/>
    <property type="molecule type" value="Genomic_DNA"/>
</dbReference>
<comment type="catalytic activity">
    <reaction evidence="10">
        <text>L-seryl-[protein] + ATP = O-phospho-L-seryl-[protein] + ADP + H(+)</text>
        <dbReference type="Rhea" id="RHEA:17989"/>
        <dbReference type="Rhea" id="RHEA-COMP:9863"/>
        <dbReference type="Rhea" id="RHEA-COMP:11604"/>
        <dbReference type="ChEBI" id="CHEBI:15378"/>
        <dbReference type="ChEBI" id="CHEBI:29999"/>
        <dbReference type="ChEBI" id="CHEBI:30616"/>
        <dbReference type="ChEBI" id="CHEBI:83421"/>
        <dbReference type="ChEBI" id="CHEBI:456216"/>
        <dbReference type="EC" id="2.7.11.1"/>
    </reaction>
    <physiologicalReaction direction="left-to-right" evidence="10">
        <dbReference type="Rhea" id="RHEA:17990"/>
    </physiologicalReaction>
</comment>
<dbReference type="GO" id="GO:0005737">
    <property type="term" value="C:cytoplasm"/>
    <property type="evidence" value="ECO:0007669"/>
    <property type="project" value="TreeGrafter"/>
</dbReference>